<dbReference type="Proteomes" id="UP000013911">
    <property type="component" value="Unassembled WGS sequence"/>
</dbReference>
<dbReference type="InterPro" id="IPR000719">
    <property type="entry name" value="Prot_kinase_dom"/>
</dbReference>
<feature type="domain" description="Protein kinase" evidence="2">
    <location>
        <begin position="17"/>
        <end position="253"/>
    </location>
</feature>
<comment type="caution">
    <text evidence="3">The sequence shown here is derived from an EMBL/GenBank/DDBJ whole genome shotgun (WGS) entry which is preliminary data.</text>
</comment>
<dbReference type="GO" id="GO:0004672">
    <property type="term" value="F:protein kinase activity"/>
    <property type="evidence" value="ECO:0007669"/>
    <property type="project" value="InterPro"/>
</dbReference>
<dbReference type="PATRIC" id="fig|1285586.5.peg.4631"/>
<proteinExistence type="predicted"/>
<dbReference type="InterPro" id="IPR051678">
    <property type="entry name" value="AGP_Transferase"/>
</dbReference>
<gene>
    <name evidence="3" type="ORF">H131_22209</name>
</gene>
<reference evidence="3 4" key="1">
    <citation type="submission" date="2013-04" db="EMBL/GenBank/DDBJ databases">
        <title>Draft genome of the heavy metal tolerant bacterium Lysinibacillus sphaericus strain OT4b.31.</title>
        <authorList>
            <person name="Pena-Montenegro T.D."/>
            <person name="Dussan J."/>
        </authorList>
    </citation>
    <scope>NUCLEOTIDE SEQUENCE [LARGE SCALE GENOMIC DNA]</scope>
    <source>
        <strain evidence="3 4">OT4b.31</strain>
    </source>
</reference>
<dbReference type="OrthoDB" id="9812495at2"/>
<dbReference type="PANTHER" id="PTHR21310">
    <property type="entry name" value="AMINOGLYCOSIDE PHOSPHOTRANSFERASE-RELATED-RELATED"/>
    <property type="match status" value="1"/>
</dbReference>
<dbReference type="InterPro" id="IPR002575">
    <property type="entry name" value="Aminoglycoside_PTrfase"/>
</dbReference>
<dbReference type="EMBL" id="AQPX01000040">
    <property type="protein sequence ID" value="EON70286.1"/>
    <property type="molecule type" value="Genomic_DNA"/>
</dbReference>
<evidence type="ECO:0000259" key="1">
    <source>
        <dbReference type="PROSITE" id="PS50003"/>
    </source>
</evidence>
<sequence>MDKNVLRYVENVLKRPVEIEKLAFQGCTSEVFKVSTNAEAYVLKISSERKYREWLKNEALAMHKFAVLKEVAIPKLITFWEDKDRSYLLMSYIQGITLRKALEQVNSNRERAQLLTSFGCFLNNFHALTVKEQSNDWLDRQLQTGYHYALEEECDGDLKLWEFLNVHRPNAVRDTFIHGDCTIDNVLVVDGKVAYFIDVAGMTVGDPRYDEALAIRQMMNQLSDLFAFYEGYTRYKSSVLEFAFFNDGLYEFF</sequence>
<dbReference type="PROSITE" id="PS50003">
    <property type="entry name" value="PH_DOMAIN"/>
    <property type="match status" value="1"/>
</dbReference>
<dbReference type="PROSITE" id="PS50011">
    <property type="entry name" value="PROTEIN_KINASE_DOM"/>
    <property type="match status" value="1"/>
</dbReference>
<keyword evidence="3" id="KW-0808">Transferase</keyword>
<dbReference type="Gene3D" id="3.90.1200.10">
    <property type="match status" value="1"/>
</dbReference>
<dbReference type="InterPro" id="IPR011009">
    <property type="entry name" value="Kinase-like_dom_sf"/>
</dbReference>
<evidence type="ECO:0000313" key="4">
    <source>
        <dbReference type="Proteomes" id="UP000013911"/>
    </source>
</evidence>
<dbReference type="RefSeq" id="WP_010861338.1">
    <property type="nucleotide sequence ID" value="NZ_KB933415.1"/>
</dbReference>
<dbReference type="HOGENOM" id="CLU_1056729_0_0_9"/>
<name>R7Z8L4_LYSSH</name>
<accession>R7Z8L4</accession>
<protein>
    <submittedName>
        <fullName evidence="3">Phosphotransferase enzyme family protein</fullName>
    </submittedName>
</protein>
<evidence type="ECO:0000313" key="3">
    <source>
        <dbReference type="EMBL" id="EON70286.1"/>
    </source>
</evidence>
<dbReference type="InterPro" id="IPR001849">
    <property type="entry name" value="PH_domain"/>
</dbReference>
<organism evidence="3 4">
    <name type="scientific">Lysinibacillus sphaericus OT4b.31</name>
    <dbReference type="NCBI Taxonomy" id="1285586"/>
    <lineage>
        <taxon>Bacteria</taxon>
        <taxon>Bacillati</taxon>
        <taxon>Bacillota</taxon>
        <taxon>Bacilli</taxon>
        <taxon>Bacillales</taxon>
        <taxon>Bacillaceae</taxon>
        <taxon>Lysinibacillus</taxon>
    </lineage>
</organism>
<dbReference type="SUPFAM" id="SSF56112">
    <property type="entry name" value="Protein kinase-like (PK-like)"/>
    <property type="match status" value="1"/>
</dbReference>
<dbReference type="AlphaFoldDB" id="R7Z8L4"/>
<dbReference type="Pfam" id="PF01636">
    <property type="entry name" value="APH"/>
    <property type="match status" value="1"/>
</dbReference>
<dbReference type="GO" id="GO:0005524">
    <property type="term" value="F:ATP binding"/>
    <property type="evidence" value="ECO:0007669"/>
    <property type="project" value="InterPro"/>
</dbReference>
<dbReference type="eggNOG" id="COG3173">
    <property type="taxonomic scope" value="Bacteria"/>
</dbReference>
<evidence type="ECO:0000259" key="2">
    <source>
        <dbReference type="PROSITE" id="PS50011"/>
    </source>
</evidence>
<feature type="domain" description="PH" evidence="1">
    <location>
        <begin position="1"/>
        <end position="63"/>
    </location>
</feature>
<dbReference type="Gene3D" id="3.30.200.20">
    <property type="entry name" value="Phosphorylase Kinase, domain 1"/>
    <property type="match status" value="1"/>
</dbReference>